<dbReference type="InterPro" id="IPR002516">
    <property type="entry name" value="Glyco_trans_11"/>
</dbReference>
<accession>A0A1E8CHN0</accession>
<dbReference type="GO" id="GO:0008107">
    <property type="term" value="F:galactoside 2-alpha-L-fucosyltransferase activity"/>
    <property type="evidence" value="ECO:0007669"/>
    <property type="project" value="InterPro"/>
</dbReference>
<dbReference type="OrthoDB" id="9794601at2"/>
<sequence length="295" mass="33987">MQKIIPRIVGGLGNQLFCYAAARRLALINDAELVLDHKSGFEYDTVYRRKYQLDHFNIDSRKANTSERLEPLSRIRRSLKRKYNQFLPLEKKTFFTQKSIDFDPDILSLSPRANLYLEGYWQSEKYFKDVEDIIRDDLKIVPPDDTENMAVAESILGCNAVAVHVRFFDEPLDTESNNAPGDYYVRAIEKMEALVPNAHYFIFSDKPEAARVRIPLPDSRTTLVSHNKGDASAYADLWLMTLCKHFVIANSTFSWWGAWLATNQVKNVIAPGFEVRHGKMCWGFEGLLPAEWIKL</sequence>
<keyword evidence="4" id="KW-1185">Reference proteome</keyword>
<evidence type="ECO:0000256" key="2">
    <source>
        <dbReference type="ARBA" id="ARBA00022679"/>
    </source>
</evidence>
<reference evidence="4" key="1">
    <citation type="submission" date="2016-07" db="EMBL/GenBank/DDBJ databases">
        <authorList>
            <person name="Florea S."/>
            <person name="Webb J.S."/>
            <person name="Jaromczyk J."/>
            <person name="Schardl C.L."/>
        </authorList>
    </citation>
    <scope>NUCLEOTIDE SEQUENCE [LARGE SCALE GENOMIC DNA]</scope>
    <source>
        <strain evidence="4">KCTC 42131</strain>
    </source>
</reference>
<proteinExistence type="predicted"/>
<dbReference type="Proteomes" id="UP000175669">
    <property type="component" value="Unassembled WGS sequence"/>
</dbReference>
<dbReference type="AlphaFoldDB" id="A0A1E8CHN0"/>
<evidence type="ECO:0000313" key="4">
    <source>
        <dbReference type="Proteomes" id="UP000175669"/>
    </source>
</evidence>
<dbReference type="STRING" id="1524254.PHACT_00125"/>
<evidence type="ECO:0000256" key="1">
    <source>
        <dbReference type="ARBA" id="ARBA00022676"/>
    </source>
</evidence>
<dbReference type="GO" id="GO:0005975">
    <property type="term" value="P:carbohydrate metabolic process"/>
    <property type="evidence" value="ECO:0007669"/>
    <property type="project" value="InterPro"/>
</dbReference>
<evidence type="ECO:0000313" key="3">
    <source>
        <dbReference type="EMBL" id="OFE11757.1"/>
    </source>
</evidence>
<gene>
    <name evidence="3" type="ORF">PHACT_00125</name>
</gene>
<dbReference type="PANTHER" id="PTHR11927:SF9">
    <property type="entry name" value="L-FUCOSYLTRANSFERASE"/>
    <property type="match status" value="1"/>
</dbReference>
<dbReference type="PANTHER" id="PTHR11927">
    <property type="entry name" value="GALACTOSIDE 2-L-FUCOSYLTRANSFERASE"/>
    <property type="match status" value="1"/>
</dbReference>
<dbReference type="CDD" id="cd11301">
    <property type="entry name" value="Fut1_Fut2_like"/>
    <property type="match status" value="1"/>
</dbReference>
<keyword evidence="1" id="KW-0328">Glycosyltransferase</keyword>
<dbReference type="Pfam" id="PF01531">
    <property type="entry name" value="Glyco_transf_11"/>
    <property type="match status" value="1"/>
</dbReference>
<dbReference type="GO" id="GO:0016020">
    <property type="term" value="C:membrane"/>
    <property type="evidence" value="ECO:0007669"/>
    <property type="project" value="InterPro"/>
</dbReference>
<keyword evidence="2 3" id="KW-0808">Transferase</keyword>
<comment type="caution">
    <text evidence="3">The sequence shown here is derived from an EMBL/GenBank/DDBJ whole genome shotgun (WGS) entry which is preliminary data.</text>
</comment>
<dbReference type="RefSeq" id="WP_070115383.1">
    <property type="nucleotide sequence ID" value="NZ_MASR01000001.1"/>
</dbReference>
<name>A0A1E8CHN0_9GAMM</name>
<organism evidence="3 4">
    <name type="scientific">Pseudohongiella acticola</name>
    <dbReference type="NCBI Taxonomy" id="1524254"/>
    <lineage>
        <taxon>Bacteria</taxon>
        <taxon>Pseudomonadati</taxon>
        <taxon>Pseudomonadota</taxon>
        <taxon>Gammaproteobacteria</taxon>
        <taxon>Pseudomonadales</taxon>
        <taxon>Pseudohongiellaceae</taxon>
        <taxon>Pseudohongiella</taxon>
    </lineage>
</organism>
<dbReference type="EMBL" id="MASR01000001">
    <property type="protein sequence ID" value="OFE11757.1"/>
    <property type="molecule type" value="Genomic_DNA"/>
</dbReference>
<protein>
    <submittedName>
        <fullName evidence="3">Glycosyl transferase</fullName>
    </submittedName>
</protein>